<evidence type="ECO:0000256" key="3">
    <source>
        <dbReference type="ARBA" id="ARBA00023012"/>
    </source>
</evidence>
<dbReference type="PROSITE" id="PS50110">
    <property type="entry name" value="RESPONSE_REGULATORY"/>
    <property type="match status" value="1"/>
</dbReference>
<dbReference type="InterPro" id="IPR039420">
    <property type="entry name" value="WalR-like"/>
</dbReference>
<keyword evidence="13" id="KW-1185">Reference proteome</keyword>
<accession>A0A151B4M7</accession>
<evidence type="ECO:0000313" key="12">
    <source>
        <dbReference type="EMBL" id="KYH34858.1"/>
    </source>
</evidence>
<dbReference type="Gene3D" id="6.10.250.690">
    <property type="match status" value="1"/>
</dbReference>
<comment type="caution">
    <text evidence="12">The sequence shown here is derived from an EMBL/GenBank/DDBJ whole genome shotgun (WGS) entry which is preliminary data.</text>
</comment>
<dbReference type="InterPro" id="IPR001867">
    <property type="entry name" value="OmpR/PhoB-type_DNA-bd"/>
</dbReference>
<gene>
    <name evidence="12" type="primary">walR_2</name>
    <name evidence="12" type="ORF">CLTEP_11800</name>
</gene>
<evidence type="ECO:0000259" key="10">
    <source>
        <dbReference type="PROSITE" id="PS50110"/>
    </source>
</evidence>
<dbReference type="AlphaFoldDB" id="A0A151B4M7"/>
<organism evidence="12 13">
    <name type="scientific">Clostridium tepidiprofundi DSM 19306</name>
    <dbReference type="NCBI Taxonomy" id="1121338"/>
    <lineage>
        <taxon>Bacteria</taxon>
        <taxon>Bacillati</taxon>
        <taxon>Bacillota</taxon>
        <taxon>Clostridia</taxon>
        <taxon>Eubacteriales</taxon>
        <taxon>Clostridiaceae</taxon>
        <taxon>Clostridium</taxon>
    </lineage>
</organism>
<dbReference type="PANTHER" id="PTHR48111:SF73">
    <property type="entry name" value="ALKALINE PHOSPHATASE SYNTHESIS TRANSCRIPTIONAL REGULATORY PROTEIN PHOP"/>
    <property type="match status" value="1"/>
</dbReference>
<dbReference type="Pfam" id="PF00072">
    <property type="entry name" value="Response_reg"/>
    <property type="match status" value="1"/>
</dbReference>
<dbReference type="EMBL" id="LTBA01000009">
    <property type="protein sequence ID" value="KYH34858.1"/>
    <property type="molecule type" value="Genomic_DNA"/>
</dbReference>
<feature type="DNA-binding region" description="OmpR/PhoB-type" evidence="9">
    <location>
        <begin position="127"/>
        <end position="227"/>
    </location>
</feature>
<protein>
    <recommendedName>
        <fullName evidence="1">Stage 0 sporulation protein A homolog</fullName>
    </recommendedName>
</protein>
<comment type="function">
    <text evidence="7">May play the central regulatory role in sporulation. It may be an element of the effector pathway responsible for the activation of sporulation genes in response to nutritional stress. Spo0A may act in concert with spo0H (a sigma factor) to control the expression of some genes that are critical to the sporulation process.</text>
</comment>
<keyword evidence="2 8" id="KW-0597">Phosphoprotein</keyword>
<dbReference type="GO" id="GO:0000156">
    <property type="term" value="F:phosphorelay response regulator activity"/>
    <property type="evidence" value="ECO:0007669"/>
    <property type="project" value="TreeGrafter"/>
</dbReference>
<sequence length="230" mass="26858">MYKILVVEDDESLGRGLQFALQKEGFEVNLARTLSEGKSYFYSTKNDLILLDVMLPDGNGFEFCKEIRKESDIAIIFLTACDEEVNVVLGLDIGADDYITKPFRVRELISRIKAILRRSEKINKMHTNSIKCNDLVFYSFERKLIKNGKEIMLTTMEYKLIDMFLNNPMRILSRNNILEKLWDLNGEFVDDNTLSVYIRRLREKIEDDASHPQYITTVRGIGYKWNKRCS</sequence>
<dbReference type="PATRIC" id="fig|1121338.3.peg.1211"/>
<evidence type="ECO:0000256" key="5">
    <source>
        <dbReference type="ARBA" id="ARBA00023125"/>
    </source>
</evidence>
<dbReference type="SMART" id="SM00448">
    <property type="entry name" value="REC"/>
    <property type="match status" value="1"/>
</dbReference>
<dbReference type="PANTHER" id="PTHR48111">
    <property type="entry name" value="REGULATOR OF RPOS"/>
    <property type="match status" value="1"/>
</dbReference>
<feature type="modified residue" description="4-aspartylphosphate" evidence="8">
    <location>
        <position position="52"/>
    </location>
</feature>
<dbReference type="GO" id="GO:0000976">
    <property type="term" value="F:transcription cis-regulatory region binding"/>
    <property type="evidence" value="ECO:0007669"/>
    <property type="project" value="TreeGrafter"/>
</dbReference>
<name>A0A151B4M7_9CLOT</name>
<keyword evidence="5 9" id="KW-0238">DNA-binding</keyword>
<dbReference type="RefSeq" id="WP_066823947.1">
    <property type="nucleotide sequence ID" value="NZ_LTBA01000009.1"/>
</dbReference>
<dbReference type="GO" id="GO:0032993">
    <property type="term" value="C:protein-DNA complex"/>
    <property type="evidence" value="ECO:0007669"/>
    <property type="project" value="TreeGrafter"/>
</dbReference>
<dbReference type="GO" id="GO:0005829">
    <property type="term" value="C:cytosol"/>
    <property type="evidence" value="ECO:0007669"/>
    <property type="project" value="TreeGrafter"/>
</dbReference>
<dbReference type="GO" id="GO:0006355">
    <property type="term" value="P:regulation of DNA-templated transcription"/>
    <property type="evidence" value="ECO:0007669"/>
    <property type="project" value="InterPro"/>
</dbReference>
<dbReference type="InterPro" id="IPR036388">
    <property type="entry name" value="WH-like_DNA-bd_sf"/>
</dbReference>
<evidence type="ECO:0000256" key="9">
    <source>
        <dbReference type="PROSITE-ProRule" id="PRU01091"/>
    </source>
</evidence>
<dbReference type="SUPFAM" id="SSF52172">
    <property type="entry name" value="CheY-like"/>
    <property type="match status" value="1"/>
</dbReference>
<dbReference type="Gene3D" id="3.40.50.2300">
    <property type="match status" value="1"/>
</dbReference>
<dbReference type="CDD" id="cd00383">
    <property type="entry name" value="trans_reg_C"/>
    <property type="match status" value="1"/>
</dbReference>
<proteinExistence type="predicted"/>
<keyword evidence="6" id="KW-0804">Transcription</keyword>
<evidence type="ECO:0000256" key="4">
    <source>
        <dbReference type="ARBA" id="ARBA00023015"/>
    </source>
</evidence>
<evidence type="ECO:0000313" key="13">
    <source>
        <dbReference type="Proteomes" id="UP000075531"/>
    </source>
</evidence>
<evidence type="ECO:0000256" key="2">
    <source>
        <dbReference type="ARBA" id="ARBA00022553"/>
    </source>
</evidence>
<dbReference type="InterPro" id="IPR011006">
    <property type="entry name" value="CheY-like_superfamily"/>
</dbReference>
<dbReference type="InterPro" id="IPR016032">
    <property type="entry name" value="Sig_transdc_resp-reg_C-effctor"/>
</dbReference>
<evidence type="ECO:0000256" key="1">
    <source>
        <dbReference type="ARBA" id="ARBA00018672"/>
    </source>
</evidence>
<dbReference type="PROSITE" id="PS51755">
    <property type="entry name" value="OMPR_PHOB"/>
    <property type="match status" value="1"/>
</dbReference>
<dbReference type="InterPro" id="IPR001789">
    <property type="entry name" value="Sig_transdc_resp-reg_receiver"/>
</dbReference>
<keyword evidence="4" id="KW-0805">Transcription regulation</keyword>
<dbReference type="STRING" id="1121338.CLTEP_11800"/>
<dbReference type="Gene3D" id="1.10.10.10">
    <property type="entry name" value="Winged helix-like DNA-binding domain superfamily/Winged helix DNA-binding domain"/>
    <property type="match status" value="1"/>
</dbReference>
<evidence type="ECO:0000256" key="8">
    <source>
        <dbReference type="PROSITE-ProRule" id="PRU00169"/>
    </source>
</evidence>
<evidence type="ECO:0000259" key="11">
    <source>
        <dbReference type="PROSITE" id="PS51755"/>
    </source>
</evidence>
<evidence type="ECO:0000256" key="7">
    <source>
        <dbReference type="ARBA" id="ARBA00024867"/>
    </source>
</evidence>
<dbReference type="OrthoDB" id="9803564at2"/>
<reference evidence="12 13" key="1">
    <citation type="submission" date="2016-02" db="EMBL/GenBank/DDBJ databases">
        <title>Genome sequence of Clostridium tepidiprofundi DSM 19306.</title>
        <authorList>
            <person name="Poehlein A."/>
            <person name="Daniel R."/>
        </authorList>
    </citation>
    <scope>NUCLEOTIDE SEQUENCE [LARGE SCALE GENOMIC DNA]</scope>
    <source>
        <strain evidence="12 13">DSM 19306</strain>
    </source>
</reference>
<dbReference type="Pfam" id="PF00486">
    <property type="entry name" value="Trans_reg_C"/>
    <property type="match status" value="1"/>
</dbReference>
<feature type="domain" description="OmpR/PhoB-type" evidence="11">
    <location>
        <begin position="127"/>
        <end position="227"/>
    </location>
</feature>
<dbReference type="FunFam" id="3.40.50.2300:FF:000001">
    <property type="entry name" value="DNA-binding response regulator PhoB"/>
    <property type="match status" value="1"/>
</dbReference>
<keyword evidence="3" id="KW-0902">Two-component regulatory system</keyword>
<dbReference type="SUPFAM" id="SSF46894">
    <property type="entry name" value="C-terminal effector domain of the bipartite response regulators"/>
    <property type="match status" value="1"/>
</dbReference>
<evidence type="ECO:0000256" key="6">
    <source>
        <dbReference type="ARBA" id="ARBA00023163"/>
    </source>
</evidence>
<dbReference type="SMART" id="SM00862">
    <property type="entry name" value="Trans_reg_C"/>
    <property type="match status" value="1"/>
</dbReference>
<feature type="domain" description="Response regulatory" evidence="10">
    <location>
        <begin position="3"/>
        <end position="116"/>
    </location>
</feature>
<dbReference type="Proteomes" id="UP000075531">
    <property type="component" value="Unassembled WGS sequence"/>
</dbReference>